<dbReference type="HOGENOM" id="CLU_000604_1_22_12"/>
<dbReference type="GO" id="GO:0016887">
    <property type="term" value="F:ATP hydrolysis activity"/>
    <property type="evidence" value="ECO:0007669"/>
    <property type="project" value="InterPro"/>
</dbReference>
<dbReference type="AlphaFoldDB" id="I4BBI7"/>
<evidence type="ECO:0000256" key="3">
    <source>
        <dbReference type="ARBA" id="ARBA00022840"/>
    </source>
</evidence>
<evidence type="ECO:0000313" key="6">
    <source>
        <dbReference type="EMBL" id="AFM14644.1"/>
    </source>
</evidence>
<dbReference type="Gene3D" id="3.40.50.300">
    <property type="entry name" value="P-loop containing nucleotide triphosphate hydrolases"/>
    <property type="match status" value="1"/>
</dbReference>
<dbReference type="GO" id="GO:0098796">
    <property type="term" value="C:membrane protein complex"/>
    <property type="evidence" value="ECO:0007669"/>
    <property type="project" value="UniProtKB-ARBA"/>
</dbReference>
<gene>
    <name evidence="6" type="ordered locus">Turpa_4010</name>
</gene>
<evidence type="ECO:0000256" key="1">
    <source>
        <dbReference type="ARBA" id="ARBA00022448"/>
    </source>
</evidence>
<dbReference type="PROSITE" id="PS50893">
    <property type="entry name" value="ABC_TRANSPORTER_2"/>
    <property type="match status" value="1"/>
</dbReference>
<dbReference type="SUPFAM" id="SSF52540">
    <property type="entry name" value="P-loop containing nucleoside triphosphate hydrolases"/>
    <property type="match status" value="1"/>
</dbReference>
<dbReference type="InterPro" id="IPR015854">
    <property type="entry name" value="ABC_transpr_LolD-like"/>
</dbReference>
<dbReference type="FunFam" id="3.40.50.300:FF:000032">
    <property type="entry name" value="Export ABC transporter ATP-binding protein"/>
    <property type="match status" value="1"/>
</dbReference>
<keyword evidence="1" id="KW-0813">Transport</keyword>
<name>I4BBI7_TURPD</name>
<dbReference type="STRING" id="869212.Turpa_4010"/>
<dbReference type="PROSITE" id="PS00211">
    <property type="entry name" value="ABC_TRANSPORTER_1"/>
    <property type="match status" value="1"/>
</dbReference>
<dbReference type="GO" id="GO:0005524">
    <property type="term" value="F:ATP binding"/>
    <property type="evidence" value="ECO:0007669"/>
    <property type="project" value="UniProtKB-KW"/>
</dbReference>
<dbReference type="InterPro" id="IPR017911">
    <property type="entry name" value="MacB-like_ATP-bd"/>
</dbReference>
<dbReference type="PATRIC" id="fig|869212.3.peg.4045"/>
<sequence>MSIRLENVVKSFGEPPTQIIKNVSFELKDGEFVALTGRSGSGKSTLLYMVSSLDNPTSGSVWLQEQNVATMAPQDLHAFRNKQMGFIFQYHYLLPEFTALENVLMPAIKAGTAQQKRAEAIELLKRFDLEARQHHLPSQLSGGESQRVAIARALIMNPRFIFADEPTGSLDSANALNVMQIFQQVNRETGCTIVYVTHDPDFAAMAQKQILLVDGEVNSITLSKHAKTKAAPKSKRAR</sequence>
<feature type="domain" description="ABC transporter" evidence="5">
    <location>
        <begin position="3"/>
        <end position="238"/>
    </location>
</feature>
<dbReference type="CDD" id="cd03255">
    <property type="entry name" value="ABC_MJ0796_LolCDE_FtsE"/>
    <property type="match status" value="1"/>
</dbReference>
<evidence type="ECO:0000256" key="2">
    <source>
        <dbReference type="ARBA" id="ARBA00022741"/>
    </source>
</evidence>
<keyword evidence="3" id="KW-0067">ATP-binding</keyword>
<keyword evidence="7" id="KW-1185">Reference proteome</keyword>
<dbReference type="KEGG" id="tpx:Turpa_4010"/>
<proteinExistence type="inferred from homology"/>
<reference evidence="6 7" key="1">
    <citation type="submission" date="2012-06" db="EMBL/GenBank/DDBJ databases">
        <title>The complete chromosome of genome of Turneriella parva DSM 21527.</title>
        <authorList>
            <consortium name="US DOE Joint Genome Institute (JGI-PGF)"/>
            <person name="Lucas S."/>
            <person name="Han J."/>
            <person name="Lapidus A."/>
            <person name="Bruce D."/>
            <person name="Goodwin L."/>
            <person name="Pitluck S."/>
            <person name="Peters L."/>
            <person name="Kyrpides N."/>
            <person name="Mavromatis K."/>
            <person name="Ivanova N."/>
            <person name="Mikhailova N."/>
            <person name="Chertkov O."/>
            <person name="Detter J.C."/>
            <person name="Tapia R."/>
            <person name="Han C."/>
            <person name="Land M."/>
            <person name="Hauser L."/>
            <person name="Markowitz V."/>
            <person name="Cheng J.-F."/>
            <person name="Hugenholtz P."/>
            <person name="Woyke T."/>
            <person name="Wu D."/>
            <person name="Gronow S."/>
            <person name="Wellnitz S."/>
            <person name="Brambilla E."/>
            <person name="Klenk H.-P."/>
            <person name="Eisen J.A."/>
        </authorList>
    </citation>
    <scope>NUCLEOTIDE SEQUENCE [LARGE SCALE GENOMIC DNA]</scope>
    <source>
        <strain evidence="7">ATCC BAA-1111 / DSM 21527 / NCTC 11395 / H</strain>
    </source>
</reference>
<dbReference type="PANTHER" id="PTHR24220">
    <property type="entry name" value="IMPORT ATP-BINDING PROTEIN"/>
    <property type="match status" value="1"/>
</dbReference>
<evidence type="ECO:0000259" key="5">
    <source>
        <dbReference type="PROSITE" id="PS50893"/>
    </source>
</evidence>
<evidence type="ECO:0000313" key="7">
    <source>
        <dbReference type="Proteomes" id="UP000006048"/>
    </source>
</evidence>
<dbReference type="GO" id="GO:0022857">
    <property type="term" value="F:transmembrane transporter activity"/>
    <property type="evidence" value="ECO:0007669"/>
    <property type="project" value="TreeGrafter"/>
</dbReference>
<dbReference type="GO" id="GO:0005886">
    <property type="term" value="C:plasma membrane"/>
    <property type="evidence" value="ECO:0007669"/>
    <property type="project" value="TreeGrafter"/>
</dbReference>
<dbReference type="EMBL" id="CP002959">
    <property type="protein sequence ID" value="AFM14644.1"/>
    <property type="molecule type" value="Genomic_DNA"/>
</dbReference>
<dbReference type="Proteomes" id="UP000006048">
    <property type="component" value="Chromosome"/>
</dbReference>
<organism evidence="6 7">
    <name type="scientific">Turneriella parva (strain ATCC BAA-1111 / DSM 21527 / NCTC 11395 / H)</name>
    <name type="common">Leptospira parva</name>
    <dbReference type="NCBI Taxonomy" id="869212"/>
    <lineage>
        <taxon>Bacteria</taxon>
        <taxon>Pseudomonadati</taxon>
        <taxon>Spirochaetota</taxon>
        <taxon>Spirochaetia</taxon>
        <taxon>Leptospirales</taxon>
        <taxon>Leptospiraceae</taxon>
        <taxon>Turneriella</taxon>
    </lineage>
</organism>
<protein>
    <submittedName>
        <fullName evidence="6">ABC transporter related protein</fullName>
    </submittedName>
</protein>
<dbReference type="RefSeq" id="WP_014805120.1">
    <property type="nucleotide sequence ID" value="NC_018020.1"/>
</dbReference>
<dbReference type="InterPro" id="IPR017871">
    <property type="entry name" value="ABC_transporter-like_CS"/>
</dbReference>
<dbReference type="InterPro" id="IPR003593">
    <property type="entry name" value="AAA+_ATPase"/>
</dbReference>
<dbReference type="InterPro" id="IPR027417">
    <property type="entry name" value="P-loop_NTPase"/>
</dbReference>
<keyword evidence="2" id="KW-0547">Nucleotide-binding</keyword>
<dbReference type="InterPro" id="IPR003439">
    <property type="entry name" value="ABC_transporter-like_ATP-bd"/>
</dbReference>
<evidence type="ECO:0000256" key="4">
    <source>
        <dbReference type="ARBA" id="ARBA00038388"/>
    </source>
</evidence>
<dbReference type="Pfam" id="PF00005">
    <property type="entry name" value="ABC_tran"/>
    <property type="match status" value="1"/>
</dbReference>
<comment type="similarity">
    <text evidence="4">Belongs to the ABC transporter superfamily. Macrolide exporter (TC 3.A.1.122) family.</text>
</comment>
<accession>I4BBI7</accession>
<dbReference type="PANTHER" id="PTHR24220:SF86">
    <property type="entry name" value="ABC TRANSPORTER ABCH.1"/>
    <property type="match status" value="1"/>
</dbReference>
<dbReference type="SMART" id="SM00382">
    <property type="entry name" value="AAA"/>
    <property type="match status" value="1"/>
</dbReference>
<dbReference type="OrthoDB" id="9805538at2"/>